<dbReference type="InterPro" id="IPR000203">
    <property type="entry name" value="GPS"/>
</dbReference>
<gene>
    <name evidence="6" type="ORF">BpHYR1_054640</name>
</gene>
<feature type="transmembrane region" description="Helical" evidence="5">
    <location>
        <begin position="63"/>
        <end position="85"/>
    </location>
</feature>
<dbReference type="Proteomes" id="UP000276133">
    <property type="component" value="Unassembled WGS sequence"/>
</dbReference>
<keyword evidence="4 5" id="KW-0472">Membrane</keyword>
<comment type="subcellular location">
    <subcellularLocation>
        <location evidence="1">Membrane</location>
    </subcellularLocation>
</comment>
<dbReference type="AlphaFoldDB" id="A0A3M7R1V1"/>
<proteinExistence type="predicted"/>
<feature type="transmembrane region" description="Helical" evidence="5">
    <location>
        <begin position="125"/>
        <end position="148"/>
    </location>
</feature>
<evidence type="ECO:0000256" key="5">
    <source>
        <dbReference type="SAM" id="Phobius"/>
    </source>
</evidence>
<evidence type="ECO:0000313" key="6">
    <source>
        <dbReference type="EMBL" id="RNA17543.1"/>
    </source>
</evidence>
<dbReference type="InterPro" id="IPR046338">
    <property type="entry name" value="GAIN_dom_sf"/>
</dbReference>
<dbReference type="EMBL" id="REGN01004435">
    <property type="protein sequence ID" value="RNA17543.1"/>
    <property type="molecule type" value="Genomic_DNA"/>
</dbReference>
<reference evidence="6 7" key="1">
    <citation type="journal article" date="2018" name="Sci. Rep.">
        <title>Genomic signatures of local adaptation to the degree of environmental predictability in rotifers.</title>
        <authorList>
            <person name="Franch-Gras L."/>
            <person name="Hahn C."/>
            <person name="Garcia-Roger E.M."/>
            <person name="Carmona M.J."/>
            <person name="Serra M."/>
            <person name="Gomez A."/>
        </authorList>
    </citation>
    <scope>NUCLEOTIDE SEQUENCE [LARGE SCALE GENOMIC DNA]</scope>
    <source>
        <strain evidence="6">HYR1</strain>
    </source>
</reference>
<evidence type="ECO:0000256" key="4">
    <source>
        <dbReference type="ARBA" id="ARBA00023136"/>
    </source>
</evidence>
<sequence>MFSYTHCLIKQFDCSYWDVELKIYTNFGCERILFDSNEIVWCRCNHTTFFAIIAMQQTPYLHIFNIVIDNLLIAAIYFDLILRWINPNLHYQKIAVYNFFDFTNDFESKKTYTKVEFWNTNKDNYPILCQAFIRIFINPAIILLRILYYI</sequence>
<evidence type="ECO:0000256" key="3">
    <source>
        <dbReference type="ARBA" id="ARBA00022989"/>
    </source>
</evidence>
<organism evidence="6 7">
    <name type="scientific">Brachionus plicatilis</name>
    <name type="common">Marine rotifer</name>
    <name type="synonym">Brachionus muelleri</name>
    <dbReference type="NCBI Taxonomy" id="10195"/>
    <lineage>
        <taxon>Eukaryota</taxon>
        <taxon>Metazoa</taxon>
        <taxon>Spiralia</taxon>
        <taxon>Gnathifera</taxon>
        <taxon>Rotifera</taxon>
        <taxon>Eurotatoria</taxon>
        <taxon>Monogononta</taxon>
        <taxon>Pseudotrocha</taxon>
        <taxon>Ploima</taxon>
        <taxon>Brachionidae</taxon>
        <taxon>Brachionus</taxon>
    </lineage>
</organism>
<dbReference type="GO" id="GO:0016020">
    <property type="term" value="C:membrane"/>
    <property type="evidence" value="ECO:0007669"/>
    <property type="project" value="UniProtKB-SubCell"/>
</dbReference>
<evidence type="ECO:0000313" key="7">
    <source>
        <dbReference type="Proteomes" id="UP000276133"/>
    </source>
</evidence>
<dbReference type="Pfam" id="PF01825">
    <property type="entry name" value="GPS"/>
    <property type="match status" value="1"/>
</dbReference>
<comment type="caution">
    <text evidence="6">The sequence shown here is derived from an EMBL/GenBank/DDBJ whole genome shotgun (WGS) entry which is preliminary data.</text>
</comment>
<keyword evidence="3 5" id="KW-1133">Transmembrane helix</keyword>
<keyword evidence="2 5" id="KW-0812">Transmembrane</keyword>
<keyword evidence="7" id="KW-1185">Reference proteome</keyword>
<dbReference type="Gene3D" id="2.60.220.50">
    <property type="match status" value="1"/>
</dbReference>
<protein>
    <submittedName>
        <fullName evidence="6">Uncharacterized protein</fullName>
    </submittedName>
</protein>
<dbReference type="OrthoDB" id="10023994at2759"/>
<accession>A0A3M7R1V1</accession>
<name>A0A3M7R1V1_BRAPC</name>
<evidence type="ECO:0000256" key="1">
    <source>
        <dbReference type="ARBA" id="ARBA00004370"/>
    </source>
</evidence>
<evidence type="ECO:0000256" key="2">
    <source>
        <dbReference type="ARBA" id="ARBA00022692"/>
    </source>
</evidence>